<feature type="transmembrane region" description="Helical" evidence="1">
    <location>
        <begin position="31"/>
        <end position="55"/>
    </location>
</feature>
<sequence>MFERLRRAFLGFGRRHGGAEPPPNRRADQRVAVVVGAGDLLLCCALLLVAVGALFVEPTTREQETEAWHLAGRIYGYWLVGGLVLFPVLRMPRTLVVHLATMIVTPAVLFVLVVLSAVR</sequence>
<keyword evidence="1" id="KW-0812">Transmembrane</keyword>
<organism evidence="2 3">
    <name type="scientific">Streptomyces europaeiscabiei</name>
    <dbReference type="NCBI Taxonomy" id="146819"/>
    <lineage>
        <taxon>Bacteria</taxon>
        <taxon>Bacillati</taxon>
        <taxon>Actinomycetota</taxon>
        <taxon>Actinomycetes</taxon>
        <taxon>Kitasatosporales</taxon>
        <taxon>Streptomycetaceae</taxon>
        <taxon>Streptomyces</taxon>
    </lineage>
</organism>
<reference evidence="2" key="1">
    <citation type="journal article" date="2023" name="Microb. Genom.">
        <title>Mesoterricola silvestris gen. nov., sp. nov., Mesoterricola sediminis sp. nov., Geothrix oryzae sp. nov., Geothrix edaphica sp. nov., Geothrix rubra sp. nov., and Geothrix limicola sp. nov., six novel members of Acidobacteriota isolated from soils.</title>
        <authorList>
            <person name="Weisberg A.J."/>
            <person name="Pearce E."/>
            <person name="Kramer C.G."/>
            <person name="Chang J.H."/>
            <person name="Clarke C.R."/>
        </authorList>
    </citation>
    <scope>NUCLEOTIDE SEQUENCE</scope>
    <source>
        <strain evidence="2">ND06-05F</strain>
    </source>
</reference>
<gene>
    <name evidence="2" type="ORF">PV367_36840</name>
</gene>
<name>A0AAJ2PXJ3_9ACTN</name>
<dbReference type="Proteomes" id="UP001273589">
    <property type="component" value="Unassembled WGS sequence"/>
</dbReference>
<keyword evidence="1" id="KW-0472">Membrane</keyword>
<comment type="caution">
    <text evidence="2">The sequence shown here is derived from an EMBL/GenBank/DDBJ whole genome shotgun (WGS) entry which is preliminary data.</text>
</comment>
<protein>
    <submittedName>
        <fullName evidence="2">Uncharacterized protein</fullName>
    </submittedName>
</protein>
<keyword evidence="1" id="KW-1133">Transmembrane helix</keyword>
<dbReference type="AlphaFoldDB" id="A0AAJ2PXJ3"/>
<accession>A0AAJ2PXJ3</accession>
<evidence type="ECO:0000313" key="2">
    <source>
        <dbReference type="EMBL" id="MDX3135235.1"/>
    </source>
</evidence>
<dbReference type="RefSeq" id="WP_319697608.1">
    <property type="nucleotide sequence ID" value="NZ_JARAWN010000379.1"/>
</dbReference>
<feature type="transmembrane region" description="Helical" evidence="1">
    <location>
        <begin position="96"/>
        <end position="118"/>
    </location>
</feature>
<dbReference type="EMBL" id="JARAWN010000379">
    <property type="protein sequence ID" value="MDX3135235.1"/>
    <property type="molecule type" value="Genomic_DNA"/>
</dbReference>
<proteinExistence type="predicted"/>
<evidence type="ECO:0000256" key="1">
    <source>
        <dbReference type="SAM" id="Phobius"/>
    </source>
</evidence>
<evidence type="ECO:0000313" key="3">
    <source>
        <dbReference type="Proteomes" id="UP001273589"/>
    </source>
</evidence>
<feature type="transmembrane region" description="Helical" evidence="1">
    <location>
        <begin position="67"/>
        <end position="89"/>
    </location>
</feature>